<name>A0A0P8YZR3_9CLOT</name>
<keyword evidence="1" id="KW-0812">Transmembrane</keyword>
<dbReference type="Pfam" id="PF16111">
    <property type="entry name" value="DUF4829"/>
    <property type="match status" value="1"/>
</dbReference>
<evidence type="ECO:0000313" key="3">
    <source>
        <dbReference type="EMBL" id="KPU45377.1"/>
    </source>
</evidence>
<keyword evidence="1" id="KW-0472">Membrane</keyword>
<evidence type="ECO:0000259" key="2">
    <source>
        <dbReference type="Pfam" id="PF16111"/>
    </source>
</evidence>
<organism evidence="3 4">
    <name type="scientific">Oxobacter pfennigii</name>
    <dbReference type="NCBI Taxonomy" id="36849"/>
    <lineage>
        <taxon>Bacteria</taxon>
        <taxon>Bacillati</taxon>
        <taxon>Bacillota</taxon>
        <taxon>Clostridia</taxon>
        <taxon>Eubacteriales</taxon>
        <taxon>Clostridiaceae</taxon>
        <taxon>Oxobacter</taxon>
    </lineage>
</organism>
<dbReference type="Proteomes" id="UP000050326">
    <property type="component" value="Unassembled WGS sequence"/>
</dbReference>
<proteinExistence type="predicted"/>
<keyword evidence="1" id="KW-1133">Transmembrane helix</keyword>
<reference evidence="3 4" key="1">
    <citation type="submission" date="2015-09" db="EMBL/GenBank/DDBJ databases">
        <title>Genome sequence of Oxobacter pfennigii DSM 3222.</title>
        <authorList>
            <person name="Poehlein A."/>
            <person name="Bengelsdorf F.R."/>
            <person name="Schiel-Bengelsdorf B."/>
            <person name="Duerre P."/>
            <person name="Daniel R."/>
        </authorList>
    </citation>
    <scope>NUCLEOTIDE SEQUENCE [LARGE SCALE GENOMIC DNA]</scope>
    <source>
        <strain evidence="3 4">DSM 3222</strain>
    </source>
</reference>
<dbReference type="InterPro" id="IPR032256">
    <property type="entry name" value="DUF4829"/>
</dbReference>
<dbReference type="EMBL" id="LKET01000024">
    <property type="protein sequence ID" value="KPU45377.1"/>
    <property type="molecule type" value="Genomic_DNA"/>
</dbReference>
<protein>
    <recommendedName>
        <fullName evidence="2">DUF4829 domain-containing protein</fullName>
    </recommendedName>
</protein>
<gene>
    <name evidence="3" type="ORF">OXPF_10720</name>
</gene>
<comment type="caution">
    <text evidence="3">The sequence shown here is derived from an EMBL/GenBank/DDBJ whole genome shotgun (WGS) entry which is preliminary data.</text>
</comment>
<feature type="domain" description="DUF4829" evidence="2">
    <location>
        <begin position="51"/>
        <end position="169"/>
    </location>
</feature>
<keyword evidence="4" id="KW-1185">Reference proteome</keyword>
<dbReference type="STRING" id="36849.OXPF_10720"/>
<accession>A0A0P8YZR3</accession>
<evidence type="ECO:0000313" key="4">
    <source>
        <dbReference type="Proteomes" id="UP000050326"/>
    </source>
</evidence>
<feature type="transmembrane region" description="Helical" evidence="1">
    <location>
        <begin position="20"/>
        <end position="38"/>
    </location>
</feature>
<dbReference type="AlphaFoldDB" id="A0A0P8YZR3"/>
<evidence type="ECO:0000256" key="1">
    <source>
        <dbReference type="SAM" id="Phobius"/>
    </source>
</evidence>
<sequence>MIKSIQLQNILNKKTKRHVIFQSLLLIFIIILTGELIACEKPSSISDASDVVIQYLEALKNNDNTTLQLLNNEDSDIITDSEVTLGVISLTIDKVEVSDNRTQRIKEQYTGSDLAKSYGWSDNYIHDNLIAVYAEYTVDYDNTKVPYDEGKITQYFYLVRTNSNSPWRIWASSYDISD</sequence>